<evidence type="ECO:0000259" key="6">
    <source>
        <dbReference type="PROSITE" id="PS51484"/>
    </source>
</evidence>
<dbReference type="PANTHER" id="PTHR46769:SF2">
    <property type="entry name" value="FIBROCYSTIN-L ISOFORM 2 PRECURSOR-RELATED"/>
    <property type="match status" value="1"/>
</dbReference>
<keyword evidence="4" id="KW-0325">Glycoprotein</keyword>
<proteinExistence type="predicted"/>
<dbReference type="GO" id="GO:0005886">
    <property type="term" value="C:plasma membrane"/>
    <property type="evidence" value="ECO:0007669"/>
    <property type="project" value="UniProtKB-SubCell"/>
</dbReference>
<accession>A1ZG35</accession>
<evidence type="ECO:0000256" key="4">
    <source>
        <dbReference type="ARBA" id="ARBA00023180"/>
    </source>
</evidence>
<dbReference type="Pfam" id="PF18962">
    <property type="entry name" value="Por_Secre_tail"/>
    <property type="match status" value="1"/>
</dbReference>
<keyword evidence="2" id="KW-0472">Membrane</keyword>
<dbReference type="InterPro" id="IPR026444">
    <property type="entry name" value="Secre_tail"/>
</dbReference>
<dbReference type="PANTHER" id="PTHR46769">
    <property type="entry name" value="POLYCYSTIC KIDNEY AND HEPATIC DISEASE 1 (AUTOSOMAL RECESSIVE)-LIKE 1"/>
    <property type="match status" value="1"/>
</dbReference>
<dbReference type="InterPro" id="IPR055401">
    <property type="entry name" value="CEMIP_beta-hel_dom"/>
</dbReference>
<evidence type="ECO:0000256" key="1">
    <source>
        <dbReference type="ARBA" id="ARBA00004236"/>
    </source>
</evidence>
<dbReference type="NCBIfam" id="TIGR04183">
    <property type="entry name" value="Por_Secre_tail"/>
    <property type="match status" value="1"/>
</dbReference>
<keyword evidence="2" id="KW-1003">Cell membrane</keyword>
<dbReference type="Pfam" id="PF10162">
    <property type="entry name" value="G8"/>
    <property type="match status" value="1"/>
</dbReference>
<sequence length="1410" mass="157185">MQPFYLACLLAFVACIHPLKAQLTAVSNSTVMSVDGSESPATSNIWKFFDGANLSTNDSDLTGNQVISLQKKGRARRSYTVTEAGYYRVRVKAALRAKVLNTQRPNVGIRIDGIDLGNIPVPSDSYTDLHSLAIYLTAGNHNIELRRVPSQEGDQTAFVDDLRLEKLHDWQIWINSQTNSSQMVTIPAGTTVVMNGNIKAKRIMVKGHLVAAQNRDLDITTHNIMVMGAGALFELGQALVPYPKQATITLNAPGDGTAHSTMGDNYLGAMGGARLEMHGLAKTSWTKLQSGGAVGSNQIVLEGAIPHWKAGDEIIITSNRLTKEEGVWVDRSEKRTIHSVAGRRVTLSTALTYAHNGGVKTYKNAEDSPTWTADLRAEVGMLTHNIKIQGAPTTTGYGGHIMIMGNGKAYVSGVELYNMGQKQKMGRYPFHWHMLGKAGKGQYFKNSSVHQSYNRAITIHGTDSTLVENNFCYDHIGHGVFLEDGSERFNTIKKNVVLLTKRPEKGEELIISDNELDKMQDRTPASFWITNPQNTFEDNIAAGTHGTGYWFAFPLKPTGASANDPRFKDMEPYKSPLISFKGNVAHSCMSGFDIFDQIRSDHKILVSMGWDNKEEHLMEDCLWFANDLALYAGFGWLEHIVQGPTDNLIFRNNIFVENKAATMFASNCIVDKSVFVAHSGYDLIPANEERRAYLVYDGPGQIHHSHFIGWDHKKANLLGNIGSAIKHVNHIFRGNTTNQVVRCELDNFNIQPTNDQPLFRLRPRVWSVVVKDETGTFTGIPNTALVSNHPFILVGDEKNPYPNKWANVYRSHHRFALATLRYPDIETNKFPNIVVTRQKQGAESRQVSYKPDGVQVGNYQSLPVIVNEGFEYIYEFDKLPSTQMIQMRMDDATTGDENTTVFKDFGKLGGLEVAAIDCPSCPDKTALSMSSYTSLDDLRSAPGSGYYIEPAGDLYVKVKAIGNRQYYKLTWNTNFVVPMMDTDGDGMSNVDEYLKSRSMFDAKDLETGFDKTDDADNADKFEGWTKLYHVVNVQVKDGTLRGTSNNSGIRAAIINDQFNFQADRVQTIQVRMKASHNVPVLLFFYINNESYFPAQNKPVIAHYTGNGDWQTLTFNVSNHPAWNGTIKALRLDPVNVPNTSFEIDWIKSSHIDTDGDGMSDVEENHKNRDQLDAKDLETGFDKTDNADKLEGWTKLYHVVNVQVKDGTLRGTSGNNNNRVIIINDQFNFQANQVRTIQVRMKASRNVPALLFFYINNESYFPAENEPITTHYTGNGDWQTLTFNVGNHPAWNGTIKALRLDPVNVPNTSFEIDWIKSCTNCAAAGGSSARTTTQGFVQPQPESKVSIYPNPLGEQLFIKGIGEGTIVRIFDMQSKLRKKLAYKGSINVTDLEAGIYLVEVNGTFYKVLKEE</sequence>
<dbReference type="PROSITE" id="PS51484">
    <property type="entry name" value="G8"/>
    <property type="match status" value="1"/>
</dbReference>
<dbReference type="eggNOG" id="COG3794">
    <property type="taxonomic scope" value="Bacteria"/>
</dbReference>
<name>A1ZG35_MICM2</name>
<feature type="domain" description="G8" evidence="6">
    <location>
        <begin position="171"/>
        <end position="290"/>
    </location>
</feature>
<organism evidence="7 8">
    <name type="scientific">Microscilla marina ATCC 23134</name>
    <dbReference type="NCBI Taxonomy" id="313606"/>
    <lineage>
        <taxon>Bacteria</taxon>
        <taxon>Pseudomonadati</taxon>
        <taxon>Bacteroidota</taxon>
        <taxon>Cytophagia</taxon>
        <taxon>Cytophagales</taxon>
        <taxon>Microscillaceae</taxon>
        <taxon>Microscilla</taxon>
    </lineage>
</organism>
<evidence type="ECO:0000256" key="3">
    <source>
        <dbReference type="ARBA" id="ARBA00022729"/>
    </source>
</evidence>
<dbReference type="EMBL" id="AAWS01000006">
    <property type="protein sequence ID" value="EAY30452.1"/>
    <property type="molecule type" value="Genomic_DNA"/>
</dbReference>
<dbReference type="InterPro" id="IPR052387">
    <property type="entry name" value="Fibrocystin"/>
</dbReference>
<protein>
    <submittedName>
        <fullName evidence="7">Fibrocystin L, putative</fullName>
    </submittedName>
</protein>
<feature type="chain" id="PRO_5002642156" evidence="5">
    <location>
        <begin position="22"/>
        <end position="1410"/>
    </location>
</feature>
<dbReference type="InterPro" id="IPR011050">
    <property type="entry name" value="Pectin_lyase_fold/virulence"/>
</dbReference>
<dbReference type="Gene3D" id="2.60.120.260">
    <property type="entry name" value="Galactose-binding domain-like"/>
    <property type="match status" value="1"/>
</dbReference>
<reference evidence="7 8" key="1">
    <citation type="submission" date="2007-01" db="EMBL/GenBank/DDBJ databases">
        <authorList>
            <person name="Haygood M."/>
            <person name="Podell S."/>
            <person name="Anderson C."/>
            <person name="Hopkinson B."/>
            <person name="Roe K."/>
            <person name="Barbeau K."/>
            <person name="Gaasterland T."/>
            <person name="Ferriera S."/>
            <person name="Johnson J."/>
            <person name="Kravitz S."/>
            <person name="Beeson K."/>
            <person name="Sutton G."/>
            <person name="Rogers Y.-H."/>
            <person name="Friedman R."/>
            <person name="Frazier M."/>
            <person name="Venter J.C."/>
        </authorList>
    </citation>
    <scope>NUCLEOTIDE SEQUENCE [LARGE SCALE GENOMIC DNA]</scope>
    <source>
        <strain evidence="7 8">ATCC 23134</strain>
    </source>
</reference>
<dbReference type="InterPro" id="IPR019316">
    <property type="entry name" value="G8_domain"/>
</dbReference>
<comment type="caution">
    <text evidence="7">The sequence shown here is derived from an EMBL/GenBank/DDBJ whole genome shotgun (WGS) entry which is preliminary data.</text>
</comment>
<gene>
    <name evidence="7" type="ORF">M23134_03088</name>
</gene>
<evidence type="ECO:0000256" key="5">
    <source>
        <dbReference type="SAM" id="SignalP"/>
    </source>
</evidence>
<feature type="signal peptide" evidence="5">
    <location>
        <begin position="1"/>
        <end position="21"/>
    </location>
</feature>
<dbReference type="Pfam" id="PF24606">
    <property type="entry name" value="CEMIP_beta-hel"/>
    <property type="match status" value="1"/>
</dbReference>
<evidence type="ECO:0000313" key="8">
    <source>
        <dbReference type="Proteomes" id="UP000004095"/>
    </source>
</evidence>
<keyword evidence="8" id="KW-1185">Reference proteome</keyword>
<dbReference type="SUPFAM" id="SSF51126">
    <property type="entry name" value="Pectin lyase-like"/>
    <property type="match status" value="1"/>
</dbReference>
<evidence type="ECO:0000313" key="7">
    <source>
        <dbReference type="EMBL" id="EAY30452.1"/>
    </source>
</evidence>
<keyword evidence="3 5" id="KW-0732">Signal</keyword>
<dbReference type="Proteomes" id="UP000004095">
    <property type="component" value="Unassembled WGS sequence"/>
</dbReference>
<dbReference type="SMART" id="SM01225">
    <property type="entry name" value="G8"/>
    <property type="match status" value="1"/>
</dbReference>
<evidence type="ECO:0000256" key="2">
    <source>
        <dbReference type="ARBA" id="ARBA00022475"/>
    </source>
</evidence>
<comment type="subcellular location">
    <subcellularLocation>
        <location evidence="1">Cell membrane</location>
    </subcellularLocation>
</comment>